<keyword evidence="7" id="KW-0862">Zinc</keyword>
<dbReference type="Proteomes" id="UP000324194">
    <property type="component" value="Chromosome 1"/>
</dbReference>
<comment type="catalytic activity">
    <reaction evidence="10">
        <text>7,8-dihydroneopterin 3'-triphosphate + H2O = 6-carboxy-5,6,7,8-tetrahydropterin + triphosphate + acetaldehyde + 2 H(+)</text>
        <dbReference type="Rhea" id="RHEA:27966"/>
        <dbReference type="ChEBI" id="CHEBI:15343"/>
        <dbReference type="ChEBI" id="CHEBI:15377"/>
        <dbReference type="ChEBI" id="CHEBI:15378"/>
        <dbReference type="ChEBI" id="CHEBI:18036"/>
        <dbReference type="ChEBI" id="CHEBI:58462"/>
        <dbReference type="ChEBI" id="CHEBI:61032"/>
        <dbReference type="EC" id="4.1.2.50"/>
    </reaction>
</comment>
<dbReference type="EMBL" id="LR699119">
    <property type="protein sequence ID" value="VVC76758.1"/>
    <property type="molecule type" value="Genomic_DNA"/>
</dbReference>
<dbReference type="EC" id="4.1.2.50" evidence="4"/>
<protein>
    <recommendedName>
        <fullName evidence="5">6-carboxy-5,6,7,8-tetrahydropterin synthase</fullName>
        <ecNumber evidence="4">4.1.2.50</ecNumber>
    </recommendedName>
    <alternativeName>
        <fullName evidence="9">Queuosine biosynthesis protein QueD</fullName>
    </alternativeName>
</protein>
<evidence type="ECO:0000256" key="1">
    <source>
        <dbReference type="ARBA" id="ARBA00001947"/>
    </source>
</evidence>
<dbReference type="Pfam" id="PF01242">
    <property type="entry name" value="PTPS"/>
    <property type="match status" value="1"/>
</dbReference>
<evidence type="ECO:0000256" key="9">
    <source>
        <dbReference type="ARBA" id="ARBA00031449"/>
    </source>
</evidence>
<sequence length="162" mass="18675">MRVASLEIHKEEFSFSAGHFTIFSATEREQLHGHNYHVSIAFKKVIQNNGLSFDYRVYKKKIHALCAQLDRHFLLPGQSQYLRLEEEGDYWLAHFNNKKIPFLKEDVVILPLSNITIEELSHWFLQKILEDAQEVKNHGIRGIIVKVYNGPGQSGGAAWGEN</sequence>
<dbReference type="AlphaFoldDB" id="A0A5E4PJV9"/>
<comment type="pathway">
    <text evidence="2">Purine metabolism; 7-cyano-7-deazaguanine biosynthesis.</text>
</comment>
<dbReference type="KEGG" id="asip:AQUSIP_20840"/>
<dbReference type="InterPro" id="IPR038418">
    <property type="entry name" value="6-PTP_synth/QueD_sf"/>
</dbReference>
<evidence type="ECO:0000256" key="4">
    <source>
        <dbReference type="ARBA" id="ARBA00012982"/>
    </source>
</evidence>
<dbReference type="UniPathway" id="UPA00391"/>
<keyword evidence="6" id="KW-0479">Metal-binding</keyword>
<organism evidence="11 12">
    <name type="scientific">Aquicella siphonis</name>
    <dbReference type="NCBI Taxonomy" id="254247"/>
    <lineage>
        <taxon>Bacteria</taxon>
        <taxon>Pseudomonadati</taxon>
        <taxon>Pseudomonadota</taxon>
        <taxon>Gammaproteobacteria</taxon>
        <taxon>Legionellales</taxon>
        <taxon>Coxiellaceae</taxon>
        <taxon>Aquicella</taxon>
    </lineage>
</organism>
<comment type="cofactor">
    <cofactor evidence="1">
        <name>Zn(2+)</name>
        <dbReference type="ChEBI" id="CHEBI:29105"/>
    </cofactor>
</comment>
<reference evidence="11 12" key="1">
    <citation type="submission" date="2019-08" db="EMBL/GenBank/DDBJ databases">
        <authorList>
            <person name="Guy L."/>
        </authorList>
    </citation>
    <scope>NUCLEOTIDE SEQUENCE [LARGE SCALE GENOMIC DNA]</scope>
    <source>
        <strain evidence="11 12">SGT-108</strain>
    </source>
</reference>
<accession>A0A5E4PJV9</accession>
<evidence type="ECO:0000256" key="6">
    <source>
        <dbReference type="ARBA" id="ARBA00022723"/>
    </source>
</evidence>
<dbReference type="InterPro" id="IPR007115">
    <property type="entry name" value="6-PTP_synth/QueD"/>
</dbReference>
<dbReference type="SUPFAM" id="SSF55620">
    <property type="entry name" value="Tetrahydrobiopterin biosynthesis enzymes-like"/>
    <property type="match status" value="1"/>
</dbReference>
<comment type="similarity">
    <text evidence="3">Belongs to the PTPS family. QueD subfamily.</text>
</comment>
<evidence type="ECO:0000256" key="8">
    <source>
        <dbReference type="ARBA" id="ARBA00023239"/>
    </source>
</evidence>
<evidence type="ECO:0000256" key="3">
    <source>
        <dbReference type="ARBA" id="ARBA00008900"/>
    </source>
</evidence>
<evidence type="ECO:0000256" key="10">
    <source>
        <dbReference type="ARBA" id="ARBA00048807"/>
    </source>
</evidence>
<dbReference type="Gene3D" id="3.30.479.10">
    <property type="entry name" value="6-pyruvoyl tetrahydropterin synthase/QueD"/>
    <property type="match status" value="1"/>
</dbReference>
<evidence type="ECO:0000313" key="12">
    <source>
        <dbReference type="Proteomes" id="UP000324194"/>
    </source>
</evidence>
<dbReference type="PANTHER" id="PTHR12589">
    <property type="entry name" value="PYRUVOYL TETRAHYDROBIOPTERIN SYNTHASE"/>
    <property type="match status" value="1"/>
</dbReference>
<evidence type="ECO:0000313" key="11">
    <source>
        <dbReference type="EMBL" id="VVC76758.1"/>
    </source>
</evidence>
<dbReference type="GO" id="GO:0046872">
    <property type="term" value="F:metal ion binding"/>
    <property type="evidence" value="ECO:0007669"/>
    <property type="project" value="UniProtKB-KW"/>
</dbReference>
<dbReference type="PANTHER" id="PTHR12589:SF7">
    <property type="entry name" value="6-PYRUVOYL TETRAHYDROBIOPTERIN SYNTHASE"/>
    <property type="match status" value="1"/>
</dbReference>
<evidence type="ECO:0000256" key="5">
    <source>
        <dbReference type="ARBA" id="ARBA00018141"/>
    </source>
</evidence>
<name>A0A5E4PJV9_9COXI</name>
<keyword evidence="12" id="KW-1185">Reference proteome</keyword>
<evidence type="ECO:0000256" key="2">
    <source>
        <dbReference type="ARBA" id="ARBA00005061"/>
    </source>
</evidence>
<evidence type="ECO:0000256" key="7">
    <source>
        <dbReference type="ARBA" id="ARBA00022833"/>
    </source>
</evidence>
<gene>
    <name evidence="11" type="ORF">AQUSIP_20840</name>
</gene>
<keyword evidence="8" id="KW-0456">Lyase</keyword>
<proteinExistence type="inferred from homology"/>
<dbReference type="GO" id="GO:0070497">
    <property type="term" value="F:6-carboxytetrahydropterin synthase activity"/>
    <property type="evidence" value="ECO:0007669"/>
    <property type="project" value="UniProtKB-EC"/>
</dbReference>